<comment type="caution">
    <text evidence="1">The sequence shown here is derived from an EMBL/GenBank/DDBJ whole genome shotgun (WGS) entry which is preliminary data.</text>
</comment>
<organism evidence="1 2">
    <name type="scientific">Ixodes persulcatus</name>
    <name type="common">Taiga tick</name>
    <dbReference type="NCBI Taxonomy" id="34615"/>
    <lineage>
        <taxon>Eukaryota</taxon>
        <taxon>Metazoa</taxon>
        <taxon>Ecdysozoa</taxon>
        <taxon>Arthropoda</taxon>
        <taxon>Chelicerata</taxon>
        <taxon>Arachnida</taxon>
        <taxon>Acari</taxon>
        <taxon>Parasitiformes</taxon>
        <taxon>Ixodida</taxon>
        <taxon>Ixodoidea</taxon>
        <taxon>Ixodidae</taxon>
        <taxon>Ixodinae</taxon>
        <taxon>Ixodes</taxon>
    </lineage>
</organism>
<dbReference type="Proteomes" id="UP000805193">
    <property type="component" value="Unassembled WGS sequence"/>
</dbReference>
<reference evidence="1 2" key="1">
    <citation type="journal article" date="2020" name="Cell">
        <title>Large-Scale Comparative Analyses of Tick Genomes Elucidate Their Genetic Diversity and Vector Capacities.</title>
        <authorList>
            <consortium name="Tick Genome and Microbiome Consortium (TIGMIC)"/>
            <person name="Jia N."/>
            <person name="Wang J."/>
            <person name="Shi W."/>
            <person name="Du L."/>
            <person name="Sun Y."/>
            <person name="Zhan W."/>
            <person name="Jiang J.F."/>
            <person name="Wang Q."/>
            <person name="Zhang B."/>
            <person name="Ji P."/>
            <person name="Bell-Sakyi L."/>
            <person name="Cui X.M."/>
            <person name="Yuan T.T."/>
            <person name="Jiang B.G."/>
            <person name="Yang W.F."/>
            <person name="Lam T.T."/>
            <person name="Chang Q.C."/>
            <person name="Ding S.J."/>
            <person name="Wang X.J."/>
            <person name="Zhu J.G."/>
            <person name="Ruan X.D."/>
            <person name="Zhao L."/>
            <person name="Wei J.T."/>
            <person name="Ye R.Z."/>
            <person name="Que T.C."/>
            <person name="Du C.H."/>
            <person name="Zhou Y.H."/>
            <person name="Cheng J.X."/>
            <person name="Dai P.F."/>
            <person name="Guo W.B."/>
            <person name="Han X.H."/>
            <person name="Huang E.J."/>
            <person name="Li L.F."/>
            <person name="Wei W."/>
            <person name="Gao Y.C."/>
            <person name="Liu J.Z."/>
            <person name="Shao H.Z."/>
            <person name="Wang X."/>
            <person name="Wang C.C."/>
            <person name="Yang T.C."/>
            <person name="Huo Q.B."/>
            <person name="Li W."/>
            <person name="Chen H.Y."/>
            <person name="Chen S.E."/>
            <person name="Zhou L.G."/>
            <person name="Ni X.B."/>
            <person name="Tian J.H."/>
            <person name="Sheng Y."/>
            <person name="Liu T."/>
            <person name="Pan Y.S."/>
            <person name="Xia L.Y."/>
            <person name="Li J."/>
            <person name="Zhao F."/>
            <person name="Cao W.C."/>
        </authorList>
    </citation>
    <scope>NUCLEOTIDE SEQUENCE [LARGE SCALE GENOMIC DNA]</scope>
    <source>
        <strain evidence="1">Iper-2018</strain>
    </source>
</reference>
<keyword evidence="2" id="KW-1185">Reference proteome</keyword>
<name>A0AC60PYX5_IXOPE</name>
<proteinExistence type="predicted"/>
<evidence type="ECO:0000313" key="1">
    <source>
        <dbReference type="EMBL" id="KAG0426089.1"/>
    </source>
</evidence>
<evidence type="ECO:0000313" key="2">
    <source>
        <dbReference type="Proteomes" id="UP000805193"/>
    </source>
</evidence>
<protein>
    <submittedName>
        <fullName evidence="1">Uncharacterized protein</fullName>
    </submittedName>
</protein>
<dbReference type="EMBL" id="JABSTQ010009766">
    <property type="protein sequence ID" value="KAG0426089.1"/>
    <property type="molecule type" value="Genomic_DNA"/>
</dbReference>
<accession>A0AC60PYX5</accession>
<sequence>MECRQHAPAVHDTRGGSSLEGLPAAETNFRGGQRRFKDAGRDLERQTADSGRRRTAGPRFRSGCVNVVGDVEG</sequence>
<gene>
    <name evidence="1" type="ORF">HPB47_026781</name>
</gene>